<gene>
    <name evidence="1" type="ORF">EJF14_40364</name>
</gene>
<accession>A0ACD0WMH2</accession>
<name>A0ACD0WMH2_CLALS</name>
<reference evidence="2" key="1">
    <citation type="journal article" date="2019" name="MBio">
        <title>Comparative genomics for the elucidation of multidrug resistance (MDR) in Candida lusitaniae.</title>
        <authorList>
            <person name="Kannan A."/>
            <person name="Asner S.A."/>
            <person name="Trachsel E."/>
            <person name="Kelly S."/>
            <person name="Parker J."/>
            <person name="Sanglard D."/>
        </authorList>
    </citation>
    <scope>NUCLEOTIDE SEQUENCE [LARGE SCALE GENOMIC DNA]</scope>
    <source>
        <strain evidence="2">P1</strain>
    </source>
</reference>
<protein>
    <submittedName>
        <fullName evidence="1">Uncharacterized protein</fullName>
    </submittedName>
</protein>
<evidence type="ECO:0000313" key="2">
    <source>
        <dbReference type="Proteomes" id="UP000326582"/>
    </source>
</evidence>
<dbReference type="Proteomes" id="UP000326582">
    <property type="component" value="Chromosome 4"/>
</dbReference>
<organism evidence="1 2">
    <name type="scientific">Clavispora lusitaniae</name>
    <name type="common">Candida lusitaniae</name>
    <dbReference type="NCBI Taxonomy" id="36911"/>
    <lineage>
        <taxon>Eukaryota</taxon>
        <taxon>Fungi</taxon>
        <taxon>Dikarya</taxon>
        <taxon>Ascomycota</taxon>
        <taxon>Saccharomycotina</taxon>
        <taxon>Pichiomycetes</taxon>
        <taxon>Metschnikowiaceae</taxon>
        <taxon>Clavispora</taxon>
    </lineage>
</organism>
<sequence>MLNMHFCLTNCLVQESTNTSKGNSKGSQLNTGNWSSTRLLGRRRRRGGRSRRARVGARAGVRVRALSRGTVSVTALRGRRRDGGGSTLTVKLVTLDVTVLVQLNERVTSQVTSRGQVETTSNSLQVWESTVVEVTSKVHGTTDLLNLWKSRERVQLLVVLNVQSTTNSSQLREVKLLQLVVLVDRKRLTNRLQLREFNGLESVGLQRQRAVDGSQVSNGKRRNVLEFHIVGTGQLVQDNLDLVSVVVNGQEVSHRLQTRVDRLNVGVVVDVESLKFENVNTVQRGQTSVLDGNFLGGGQTGCQTSLLQSWQSIEGQRTDSSQLSKVDSRQDGGVRNSQVTSNQLQSWGVKNGSLGTIDEQATVNGLDTVQFNASNALTANGDVTDSGSASSNSRDLGGSSSSEVTEGARLVNRRGSSGQRRV</sequence>
<proteinExistence type="predicted"/>
<dbReference type="EMBL" id="CP038487">
    <property type="protein sequence ID" value="QFZ28328.1"/>
    <property type="molecule type" value="Genomic_DNA"/>
</dbReference>
<keyword evidence="2" id="KW-1185">Reference proteome</keyword>
<evidence type="ECO:0000313" key="1">
    <source>
        <dbReference type="EMBL" id="QFZ28328.1"/>
    </source>
</evidence>